<reference evidence="1" key="1">
    <citation type="submission" date="2022-08" db="EMBL/GenBank/DDBJ databases">
        <authorList>
            <person name="Wang H."/>
        </authorList>
    </citation>
    <scope>NUCLEOTIDE SEQUENCE</scope>
    <source>
        <strain evidence="1">PS10</strain>
    </source>
</reference>
<dbReference type="RefSeq" id="WP_284936813.1">
    <property type="nucleotide sequence ID" value="NZ_JANURM010000002.1"/>
</dbReference>
<gene>
    <name evidence="1" type="ORF">NYG85_02060</name>
</gene>
<name>A0ABT7HMK9_9BACT</name>
<reference evidence="1" key="2">
    <citation type="journal article" date="2023" name="Microorganisms">
        <title>Isolation and Genomic Characteristics of Cat-Borne Campylobacter felis sp. nov. and Sheep-Borne Campylobacter ovis sp. nov.</title>
        <authorList>
            <person name="Wang H."/>
            <person name="Li Y."/>
            <person name="Gu Y."/>
            <person name="Zhou G."/>
            <person name="Chen X."/>
            <person name="Zhang X."/>
            <person name="Shao Z."/>
            <person name="Zhang J."/>
            <person name="Zhang M."/>
        </authorList>
    </citation>
    <scope>NUCLEOTIDE SEQUENCE</scope>
    <source>
        <strain evidence="1">PS10</strain>
    </source>
</reference>
<evidence type="ECO:0000313" key="2">
    <source>
        <dbReference type="Proteomes" id="UP001173801"/>
    </source>
</evidence>
<evidence type="ECO:0000313" key="1">
    <source>
        <dbReference type="EMBL" id="MDL0088162.1"/>
    </source>
</evidence>
<dbReference type="Proteomes" id="UP001173801">
    <property type="component" value="Unassembled WGS sequence"/>
</dbReference>
<dbReference type="EMBL" id="JANURM010000002">
    <property type="protein sequence ID" value="MDL0088162.1"/>
    <property type="molecule type" value="Genomic_DNA"/>
</dbReference>
<organism evidence="1 2">
    <name type="scientific">Campylobacter gastrosuis</name>
    <dbReference type="NCBI Taxonomy" id="2974576"/>
    <lineage>
        <taxon>Bacteria</taxon>
        <taxon>Pseudomonadati</taxon>
        <taxon>Campylobacterota</taxon>
        <taxon>Epsilonproteobacteria</taxon>
        <taxon>Campylobacterales</taxon>
        <taxon>Campylobacteraceae</taxon>
        <taxon>Campylobacter</taxon>
    </lineage>
</organism>
<protein>
    <submittedName>
        <fullName evidence="1">Uncharacterized protein</fullName>
    </submittedName>
</protein>
<comment type="caution">
    <text evidence="1">The sequence shown here is derived from an EMBL/GenBank/DDBJ whole genome shotgun (WGS) entry which is preliminary data.</text>
</comment>
<keyword evidence="2" id="KW-1185">Reference proteome</keyword>
<accession>A0ABT7HMK9</accession>
<sequence length="56" mass="6505">MYQGFNLALNTRSGIKSVEYSLDSLVLKEFCKECEIDFLWFYGVCKQLIFGLQSND</sequence>
<proteinExistence type="predicted"/>